<reference evidence="2" key="1">
    <citation type="submission" date="2020-06" db="EMBL/GenBank/DDBJ databases">
        <authorList>
            <person name="Li T."/>
            <person name="Hu X."/>
            <person name="Zhang T."/>
            <person name="Song X."/>
            <person name="Zhang H."/>
            <person name="Dai N."/>
            <person name="Sheng W."/>
            <person name="Hou X."/>
            <person name="Wei L."/>
        </authorList>
    </citation>
    <scope>NUCLEOTIDE SEQUENCE</scope>
    <source>
        <strain evidence="2">G02</strain>
        <tissue evidence="2">Leaf</tissue>
    </source>
</reference>
<sequence length="104" mass="11880">MCASVDIDEPATYEEAMTSPNANEWITTMKEEMSSMANNNAWELVDIPTGRKIIGNKWVLKVKRKTDRSIDKFKSWLVAKCYGLKQSRSGTIDFIELSPRIYEG</sequence>
<dbReference type="InterPro" id="IPR013103">
    <property type="entry name" value="RVT_2"/>
</dbReference>
<accession>A0AAW2LMV5</accession>
<organism evidence="2">
    <name type="scientific">Sesamum radiatum</name>
    <name type="common">Black benniseed</name>
    <dbReference type="NCBI Taxonomy" id="300843"/>
    <lineage>
        <taxon>Eukaryota</taxon>
        <taxon>Viridiplantae</taxon>
        <taxon>Streptophyta</taxon>
        <taxon>Embryophyta</taxon>
        <taxon>Tracheophyta</taxon>
        <taxon>Spermatophyta</taxon>
        <taxon>Magnoliopsida</taxon>
        <taxon>eudicotyledons</taxon>
        <taxon>Gunneridae</taxon>
        <taxon>Pentapetalae</taxon>
        <taxon>asterids</taxon>
        <taxon>lamiids</taxon>
        <taxon>Lamiales</taxon>
        <taxon>Pedaliaceae</taxon>
        <taxon>Sesamum</taxon>
    </lineage>
</organism>
<name>A0AAW2LMV5_SESRA</name>
<feature type="domain" description="Reverse transcriptase Ty1/copia-type" evidence="1">
    <location>
        <begin position="39"/>
        <end position="83"/>
    </location>
</feature>
<reference evidence="2" key="2">
    <citation type="journal article" date="2024" name="Plant">
        <title>Genomic evolution and insights into agronomic trait innovations of Sesamum species.</title>
        <authorList>
            <person name="Miao H."/>
            <person name="Wang L."/>
            <person name="Qu L."/>
            <person name="Liu H."/>
            <person name="Sun Y."/>
            <person name="Le M."/>
            <person name="Wang Q."/>
            <person name="Wei S."/>
            <person name="Zheng Y."/>
            <person name="Lin W."/>
            <person name="Duan Y."/>
            <person name="Cao H."/>
            <person name="Xiong S."/>
            <person name="Wang X."/>
            <person name="Wei L."/>
            <person name="Li C."/>
            <person name="Ma Q."/>
            <person name="Ju M."/>
            <person name="Zhao R."/>
            <person name="Li G."/>
            <person name="Mu C."/>
            <person name="Tian Q."/>
            <person name="Mei H."/>
            <person name="Zhang T."/>
            <person name="Gao T."/>
            <person name="Zhang H."/>
        </authorList>
    </citation>
    <scope>NUCLEOTIDE SEQUENCE</scope>
    <source>
        <strain evidence="2">G02</strain>
    </source>
</reference>
<proteinExistence type="predicted"/>
<protein>
    <recommendedName>
        <fullName evidence="1">Reverse transcriptase Ty1/copia-type domain-containing protein</fullName>
    </recommendedName>
</protein>
<comment type="caution">
    <text evidence="2">The sequence shown here is derived from an EMBL/GenBank/DDBJ whole genome shotgun (WGS) entry which is preliminary data.</text>
</comment>
<dbReference type="Pfam" id="PF07727">
    <property type="entry name" value="RVT_2"/>
    <property type="match status" value="1"/>
</dbReference>
<evidence type="ECO:0000259" key="1">
    <source>
        <dbReference type="Pfam" id="PF07727"/>
    </source>
</evidence>
<dbReference type="AlphaFoldDB" id="A0AAW2LMV5"/>
<evidence type="ECO:0000313" key="2">
    <source>
        <dbReference type="EMBL" id="KAL0319797.1"/>
    </source>
</evidence>
<dbReference type="EMBL" id="JACGWJ010000024">
    <property type="protein sequence ID" value="KAL0319797.1"/>
    <property type="molecule type" value="Genomic_DNA"/>
</dbReference>
<gene>
    <name evidence="2" type="ORF">Sradi_5241200</name>
</gene>